<proteinExistence type="evidence at transcript level"/>
<reference evidence="1" key="2">
    <citation type="submission" date="2012-06" db="EMBL/GenBank/DDBJ databases">
        <authorList>
            <person name="Yu Y."/>
            <person name="Currie J."/>
            <person name="Lomeli R."/>
            <person name="Angelova A."/>
            <person name="Collura K."/>
            <person name="Wissotski M."/>
            <person name="Campos D."/>
            <person name="Kudrna D."/>
            <person name="Golser W."/>
            <person name="Ashely E."/>
            <person name="Descour A."/>
            <person name="Fernandes J."/>
            <person name="Soderlund C."/>
            <person name="Walbot V."/>
        </authorList>
    </citation>
    <scope>NUCLEOTIDE SEQUENCE</scope>
    <source>
        <strain evidence="1">B73</strain>
    </source>
</reference>
<dbReference type="EMBL" id="BT085082">
    <property type="protein sequence ID" value="ACR35435.1"/>
    <property type="molecule type" value="mRNA"/>
</dbReference>
<organism evidence="1">
    <name type="scientific">Zea mays</name>
    <name type="common">Maize</name>
    <dbReference type="NCBI Taxonomy" id="4577"/>
    <lineage>
        <taxon>Eukaryota</taxon>
        <taxon>Viridiplantae</taxon>
        <taxon>Streptophyta</taxon>
        <taxon>Embryophyta</taxon>
        <taxon>Tracheophyta</taxon>
        <taxon>Spermatophyta</taxon>
        <taxon>Magnoliopsida</taxon>
        <taxon>Liliopsida</taxon>
        <taxon>Poales</taxon>
        <taxon>Poaceae</taxon>
        <taxon>PACMAD clade</taxon>
        <taxon>Panicoideae</taxon>
        <taxon>Andropogonodae</taxon>
        <taxon>Andropogoneae</taxon>
        <taxon>Tripsacinae</taxon>
        <taxon>Zea</taxon>
    </lineage>
</organism>
<sequence length="75" mass="8328">MILFKIRDEGDSLSLSGHKSSARPACVRHVTNIETPDGYYSGLATARTQTKMCQCLPCRKSPDIFIYRAPTPVLI</sequence>
<reference evidence="1" key="1">
    <citation type="journal article" date="2009" name="PLoS Genet.">
        <title>Sequencing, mapping, and analysis of 27,455 maize full-length cDNAs.</title>
        <authorList>
            <person name="Soderlund C."/>
            <person name="Descour A."/>
            <person name="Kudrna D."/>
            <person name="Bomhoff M."/>
            <person name="Boyd L."/>
            <person name="Currie J."/>
            <person name="Angelova A."/>
            <person name="Collura K."/>
            <person name="Wissotski M."/>
            <person name="Ashley E."/>
            <person name="Morrow D."/>
            <person name="Fernandes J."/>
            <person name="Walbot V."/>
            <person name="Yu Y."/>
        </authorList>
    </citation>
    <scope>NUCLEOTIDE SEQUENCE</scope>
    <source>
        <strain evidence="1">B73</strain>
    </source>
</reference>
<evidence type="ECO:0000313" key="1">
    <source>
        <dbReference type="EMBL" id="ACR35435.1"/>
    </source>
</evidence>
<dbReference type="AlphaFoldDB" id="C4J2N5"/>
<accession>C4J2N5</accession>
<name>C4J2N5_MAIZE</name>
<protein>
    <submittedName>
        <fullName evidence="1">Uncharacterized protein</fullName>
    </submittedName>
</protein>